<dbReference type="GO" id="GO:0007023">
    <property type="term" value="P:post-chaperonin tubulin folding pathway"/>
    <property type="evidence" value="ECO:0007669"/>
    <property type="project" value="InterPro"/>
</dbReference>
<dbReference type="AlphaFoldDB" id="A0A058ZE52"/>
<evidence type="ECO:0000313" key="3">
    <source>
        <dbReference type="Proteomes" id="UP000030693"/>
    </source>
</evidence>
<keyword evidence="3" id="KW-1185">Reference proteome</keyword>
<dbReference type="InterPro" id="IPR027684">
    <property type="entry name" value="TBCC"/>
</dbReference>
<dbReference type="PANTHER" id="PTHR15139">
    <property type="entry name" value="TUBULIN FOLDING COFACTOR C"/>
    <property type="match status" value="1"/>
</dbReference>
<dbReference type="EMBL" id="KB932201">
    <property type="protein sequence ID" value="KCV72680.1"/>
    <property type="molecule type" value="Genomic_DNA"/>
</dbReference>
<feature type="compositionally biased region" description="Low complexity" evidence="1">
    <location>
        <begin position="123"/>
        <end position="144"/>
    </location>
</feature>
<evidence type="ECO:0000256" key="1">
    <source>
        <dbReference type="SAM" id="MobiDB-lite"/>
    </source>
</evidence>
<gene>
    <name evidence="2" type="ORF">H696_00260</name>
</gene>
<name>A0A058ZE52_FONAL</name>
<organism evidence="2">
    <name type="scientific">Fonticula alba</name>
    <name type="common">Slime mold</name>
    <dbReference type="NCBI Taxonomy" id="691883"/>
    <lineage>
        <taxon>Eukaryota</taxon>
        <taxon>Rotosphaerida</taxon>
        <taxon>Fonticulaceae</taxon>
        <taxon>Fonticula</taxon>
    </lineage>
</organism>
<feature type="region of interest" description="Disordered" evidence="1">
    <location>
        <begin position="108"/>
        <end position="148"/>
    </location>
</feature>
<evidence type="ECO:0000313" key="2">
    <source>
        <dbReference type="EMBL" id="KCV72680.1"/>
    </source>
</evidence>
<protein>
    <submittedName>
        <fullName evidence="2">Uncharacterized protein</fullName>
    </submittedName>
</protein>
<dbReference type="PANTHER" id="PTHR15139:SF0">
    <property type="entry name" value="TUBULIN-SPECIFIC CHAPERONE C"/>
    <property type="match status" value="1"/>
</dbReference>
<dbReference type="GO" id="GO:0005737">
    <property type="term" value="C:cytoplasm"/>
    <property type="evidence" value="ECO:0007669"/>
    <property type="project" value="TreeGrafter"/>
</dbReference>
<dbReference type="GeneID" id="20524985"/>
<dbReference type="Proteomes" id="UP000030693">
    <property type="component" value="Unassembled WGS sequence"/>
</dbReference>
<reference evidence="2" key="1">
    <citation type="submission" date="2013-04" db="EMBL/GenBank/DDBJ databases">
        <title>The Genome Sequence of Fonticula alba ATCC 38817.</title>
        <authorList>
            <consortium name="The Broad Institute Genomics Platform"/>
            <person name="Russ C."/>
            <person name="Cuomo C."/>
            <person name="Burger G."/>
            <person name="Gray M.W."/>
            <person name="Holland P.W.H."/>
            <person name="King N."/>
            <person name="Lang F.B.F."/>
            <person name="Roger A.J."/>
            <person name="Ruiz-Trillo I."/>
            <person name="Brown M."/>
            <person name="Walker B."/>
            <person name="Young S."/>
            <person name="Zeng Q."/>
            <person name="Gargeya S."/>
            <person name="Fitzgerald M."/>
            <person name="Haas B."/>
            <person name="Abouelleil A."/>
            <person name="Allen A.W."/>
            <person name="Alvarado L."/>
            <person name="Arachchi H.M."/>
            <person name="Berlin A.M."/>
            <person name="Chapman S.B."/>
            <person name="Gainer-Dewar J."/>
            <person name="Goldberg J."/>
            <person name="Griggs A."/>
            <person name="Gujja S."/>
            <person name="Hansen M."/>
            <person name="Howarth C."/>
            <person name="Imamovic A."/>
            <person name="Ireland A."/>
            <person name="Larimer J."/>
            <person name="McCowan C."/>
            <person name="Murphy C."/>
            <person name="Pearson M."/>
            <person name="Poon T.W."/>
            <person name="Priest M."/>
            <person name="Roberts A."/>
            <person name="Saif S."/>
            <person name="Shea T."/>
            <person name="Sisk P."/>
            <person name="Sykes S."/>
            <person name="Wortman J."/>
            <person name="Nusbaum C."/>
            <person name="Birren B."/>
        </authorList>
    </citation>
    <scope>NUCLEOTIDE SEQUENCE [LARGE SCALE GENOMIC DNA]</scope>
    <source>
        <strain evidence="2">ATCC 38817</strain>
    </source>
</reference>
<dbReference type="RefSeq" id="XP_009492381.1">
    <property type="nucleotide sequence ID" value="XM_009494106.1"/>
</dbReference>
<dbReference type="GO" id="GO:0007021">
    <property type="term" value="P:tubulin complex assembly"/>
    <property type="evidence" value="ECO:0007669"/>
    <property type="project" value="TreeGrafter"/>
</dbReference>
<dbReference type="Gene3D" id="2.160.20.70">
    <property type="match status" value="1"/>
</dbReference>
<accession>A0A058ZE52</accession>
<proteinExistence type="predicted"/>
<dbReference type="InterPro" id="IPR016098">
    <property type="entry name" value="CAP/MinC_C"/>
</dbReference>
<sequence>MDGSWTHRSEARTRSARAQLMEELSTALAALERLLPPLAPSARPELVEPALNAVQAILRQSAAADASGRLPPMDIARSERMLELAAGHLALGQREQLAPTLALPEAQAVGNAGAPPRRRRTPASRATLPAATPVHSSPLSAGAGPPAPATLDIGPEGIATYLLPGSTVALLAPIGPAAYPSGGMIQLSHLEGADIVLLVGPSSGSVTSLPFLSLAGLRRCRVLLAPLPGVGAMTPTPQEDSASAMLPPPQGTTIYVDHGCDVLLLSLLPAELGGCHQIRMSKSTGVHFLSAFSNSRPVIEDCSAVIVGPAPAACGPPPPAVGTDDANAVADATITALPGLGHLAPLASQDAWEEAMRRAVACTSASSTLLSVNDFCWMQADRQSPNWARADAATPSSPLTEGSAFIRLLAALPPP</sequence>